<evidence type="ECO:0000313" key="4">
    <source>
        <dbReference type="Proteomes" id="UP000198280"/>
    </source>
</evidence>
<gene>
    <name evidence="3" type="ORF">SAMN05216252_13568</name>
</gene>
<dbReference type="InterPro" id="IPR011008">
    <property type="entry name" value="Dimeric_a/b-barrel"/>
</dbReference>
<evidence type="ECO:0000313" key="3">
    <source>
        <dbReference type="EMBL" id="SNT53692.1"/>
    </source>
</evidence>
<evidence type="ECO:0000256" key="1">
    <source>
        <dbReference type="ARBA" id="ARBA00007689"/>
    </source>
</evidence>
<dbReference type="Gene3D" id="3.30.70.1060">
    <property type="entry name" value="Dimeric alpha+beta barrel"/>
    <property type="match status" value="1"/>
</dbReference>
<keyword evidence="4" id="KW-1185">Reference proteome</keyword>
<evidence type="ECO:0000259" key="2">
    <source>
        <dbReference type="Pfam" id="PF03795"/>
    </source>
</evidence>
<dbReference type="Pfam" id="PF03795">
    <property type="entry name" value="YCII"/>
    <property type="match status" value="1"/>
</dbReference>
<sequence>MAQYAILIFDDAAAGDYTPEQQAASKRHADDLIDSGAMITAYALQSTDTATSLRGDVVTDGPFIDSKEVIAGICVIEAPDLDAALELARRNPAVQWGRGGVEVRPVAGGIAPVAR</sequence>
<dbReference type="OrthoDB" id="668782at2"/>
<dbReference type="RefSeq" id="WP_089228692.1">
    <property type="nucleotide sequence ID" value="NZ_FZOF01000035.1"/>
</dbReference>
<accession>A0A239NGM8</accession>
<dbReference type="PANTHER" id="PTHR35174">
    <property type="entry name" value="BLL7171 PROTEIN-RELATED"/>
    <property type="match status" value="1"/>
</dbReference>
<protein>
    <submittedName>
        <fullName evidence="3">Uncharacterized conserved protein</fullName>
    </submittedName>
</protein>
<dbReference type="PANTHER" id="PTHR35174:SF3">
    <property type="entry name" value="BLL7171 PROTEIN"/>
    <property type="match status" value="1"/>
</dbReference>
<proteinExistence type="inferred from homology"/>
<name>A0A239NGM8_9ACTN</name>
<dbReference type="SUPFAM" id="SSF54909">
    <property type="entry name" value="Dimeric alpha+beta barrel"/>
    <property type="match status" value="1"/>
</dbReference>
<organism evidence="3 4">
    <name type="scientific">Actinacidiphila glaucinigra</name>
    <dbReference type="NCBI Taxonomy" id="235986"/>
    <lineage>
        <taxon>Bacteria</taxon>
        <taxon>Bacillati</taxon>
        <taxon>Actinomycetota</taxon>
        <taxon>Actinomycetes</taxon>
        <taxon>Kitasatosporales</taxon>
        <taxon>Streptomycetaceae</taxon>
        <taxon>Actinacidiphila</taxon>
    </lineage>
</organism>
<dbReference type="EMBL" id="FZOF01000035">
    <property type="protein sequence ID" value="SNT53692.1"/>
    <property type="molecule type" value="Genomic_DNA"/>
</dbReference>
<dbReference type="AlphaFoldDB" id="A0A239NGM8"/>
<dbReference type="Proteomes" id="UP000198280">
    <property type="component" value="Unassembled WGS sequence"/>
</dbReference>
<feature type="domain" description="YCII-related" evidence="2">
    <location>
        <begin position="3"/>
        <end position="106"/>
    </location>
</feature>
<reference evidence="3 4" key="1">
    <citation type="submission" date="2017-06" db="EMBL/GenBank/DDBJ databases">
        <authorList>
            <person name="Kim H.J."/>
            <person name="Triplett B.A."/>
        </authorList>
    </citation>
    <scope>NUCLEOTIDE SEQUENCE [LARGE SCALE GENOMIC DNA]</scope>
    <source>
        <strain evidence="3 4">CGMCC 4.1858</strain>
    </source>
</reference>
<comment type="similarity">
    <text evidence="1">Belongs to the YciI family.</text>
</comment>
<dbReference type="InterPro" id="IPR005545">
    <property type="entry name" value="YCII"/>
</dbReference>